<dbReference type="AlphaFoldDB" id="F4BXM4"/>
<evidence type="ECO:0000313" key="2">
    <source>
        <dbReference type="Proteomes" id="UP000007807"/>
    </source>
</evidence>
<accession>F4BXM4</accession>
<dbReference type="PANTHER" id="PTHR42754">
    <property type="entry name" value="ENDOGLUCANASE"/>
    <property type="match status" value="1"/>
</dbReference>
<proteinExistence type="predicted"/>
<name>F4BXM4_METSG</name>
<reference evidence="1 2" key="1">
    <citation type="journal article" date="2011" name="J. Bacteriol.">
        <title>Complete genome sequence of Methanosaeta concilii, a specialist in aceticlastic methanogenesis.</title>
        <authorList>
            <person name="Barber R.D."/>
            <person name="Zhang L."/>
            <person name="Harnack M."/>
            <person name="Olson M.V."/>
            <person name="Kaul R."/>
            <person name="Ingram-Smith C."/>
            <person name="Smith K.S."/>
        </authorList>
    </citation>
    <scope>NUCLEOTIDE SEQUENCE [LARGE SCALE GENOMIC DNA]</scope>
    <source>
        <strain evidence="2">ATCC 5969 / DSM 3671 / JCM 10134 / NBRC 103675 / OCM 69 / GP-6</strain>
    </source>
</reference>
<dbReference type="SUPFAM" id="SSF50998">
    <property type="entry name" value="Quinoprotein alcohol dehydrogenase-like"/>
    <property type="match status" value="1"/>
</dbReference>
<dbReference type="RefSeq" id="WP_013719741.1">
    <property type="nucleotide sequence ID" value="NC_015416.1"/>
</dbReference>
<dbReference type="Proteomes" id="UP000007807">
    <property type="component" value="Chromosome"/>
</dbReference>
<dbReference type="PANTHER" id="PTHR42754:SF1">
    <property type="entry name" value="LIPOPROTEIN"/>
    <property type="match status" value="1"/>
</dbReference>
<dbReference type="EMBL" id="CP002565">
    <property type="protein sequence ID" value="AEB68702.1"/>
    <property type="molecule type" value="Genomic_DNA"/>
</dbReference>
<protein>
    <submittedName>
        <fullName evidence="1">Uncharacterized protein</fullName>
    </submittedName>
</protein>
<dbReference type="GeneID" id="10461648"/>
<dbReference type="InParanoid" id="F4BXM4"/>
<evidence type="ECO:0000313" key="1">
    <source>
        <dbReference type="EMBL" id="AEB68702.1"/>
    </source>
</evidence>
<sequence>MIKKVVILWLALLMLDTLGASAQPKEEWNKTYGGPGDESGFAIQEIKDYGYIIVGKTDSFGTGKDDIWLIKTDSKGNELWNRTFGGPRDDIGYSIQETSDSGYIIAGLTESYGAGGKDIWLIKANSKGDKEWDRTFGKPSDDICWSIQETSDHGYILLGDTKSYNAGDFDIWLIKTDSNGTKMWDRTFGKSGNDAGRSVKQTKDGGYVIAGWTELKDIDKAYVWIIKTDPSGTELWNKTIGGSSWDGARSIQETKDGGYIVIGDTRQKDANDQDIWLIKTDSKGNEEWNKTFGGSDVDWGMSVQQARDGGYIIAGETRSYGTGGSDAWVIKTDQNGIEQWNRTFGSTGTSGAFLAQEADDDEYIMLGDTDSYGSGGFDIFMVKMKLSNLKK</sequence>
<organism evidence="1 2">
    <name type="scientific">Methanothrix soehngenii (strain ATCC 5969 / DSM 3671 / JCM 10134 / NBRC 103675 / OCM 69 / GP-6)</name>
    <name type="common">Methanosaeta concilii</name>
    <dbReference type="NCBI Taxonomy" id="990316"/>
    <lineage>
        <taxon>Archaea</taxon>
        <taxon>Methanobacteriati</taxon>
        <taxon>Methanobacteriota</taxon>
        <taxon>Stenosarchaea group</taxon>
        <taxon>Methanomicrobia</taxon>
        <taxon>Methanotrichales</taxon>
        <taxon>Methanotrichaceae</taxon>
        <taxon>Methanothrix</taxon>
    </lineage>
</organism>
<dbReference type="KEGG" id="mcj:MCON_2184"/>
<dbReference type="InterPro" id="IPR011047">
    <property type="entry name" value="Quinoprotein_ADH-like_sf"/>
</dbReference>
<keyword evidence="2" id="KW-1185">Reference proteome</keyword>
<gene>
    <name evidence="1" type="ordered locus">MCON_2184</name>
</gene>
<dbReference type="HOGENOM" id="CLU_035227_0_0_2"/>